<evidence type="ECO:0000313" key="2">
    <source>
        <dbReference type="EMBL" id="EJC79877.1"/>
    </source>
</evidence>
<sequence length="87" mass="9434">MSCPFVLDMSGINCTLIRMTNSNIINNGPSLRRCGARYAGCPNCGKALSIAEVIERHCETCGRQTNPKEMRQSACSPMTDPDSLTPP</sequence>
<gene>
    <name evidence="2" type="ORF">Rleg4DRAFT_1481</name>
</gene>
<evidence type="ECO:0008006" key="4">
    <source>
        <dbReference type="Google" id="ProtNLM"/>
    </source>
</evidence>
<feature type="region of interest" description="Disordered" evidence="1">
    <location>
        <begin position="65"/>
        <end position="87"/>
    </location>
</feature>
<proteinExistence type="predicted"/>
<accession>J0C9Y2</accession>
<evidence type="ECO:0000313" key="3">
    <source>
        <dbReference type="Proteomes" id="UP000005732"/>
    </source>
</evidence>
<dbReference type="Proteomes" id="UP000005732">
    <property type="component" value="Unassembled WGS sequence"/>
</dbReference>
<dbReference type="EMBL" id="JH719395">
    <property type="protein sequence ID" value="EJC79877.1"/>
    <property type="molecule type" value="Genomic_DNA"/>
</dbReference>
<protein>
    <recommendedName>
        <fullName evidence="4">C2H2-type domain-containing protein</fullName>
    </recommendedName>
</protein>
<dbReference type="AlphaFoldDB" id="J0C9Y2"/>
<organism evidence="2 3">
    <name type="scientific">Rhizobium leguminosarum bv. trifolii WSM2297</name>
    <dbReference type="NCBI Taxonomy" id="754762"/>
    <lineage>
        <taxon>Bacteria</taxon>
        <taxon>Pseudomonadati</taxon>
        <taxon>Pseudomonadota</taxon>
        <taxon>Alphaproteobacteria</taxon>
        <taxon>Hyphomicrobiales</taxon>
        <taxon>Rhizobiaceae</taxon>
        <taxon>Rhizobium/Agrobacterium group</taxon>
        <taxon>Rhizobium</taxon>
    </lineage>
</organism>
<dbReference type="HOGENOM" id="CLU_190731_0_0_5"/>
<reference evidence="2 3" key="1">
    <citation type="submission" date="2012-02" db="EMBL/GenBank/DDBJ databases">
        <title>Improved High-Quality Draft Sequence of Rhizobium leguminosarum bv. trifolii WSM2297.</title>
        <authorList>
            <consortium name="US DOE Joint Genome Institute"/>
            <person name="Lucas S."/>
            <person name="Han J."/>
            <person name="Lapidus A."/>
            <person name="Cheng J.-F."/>
            <person name="Goodwin L."/>
            <person name="Pitluck S."/>
            <person name="Peters L."/>
            <person name="Ovchinnikova G."/>
            <person name="Zhang X."/>
            <person name="Detter J.C."/>
            <person name="Han C."/>
            <person name="Tapia R."/>
            <person name="Land M."/>
            <person name="Hauser L."/>
            <person name="Kyrpides N."/>
            <person name="Ivanova N."/>
            <person name="Pagani I."/>
            <person name="Brau L."/>
            <person name="Yates R."/>
            <person name="O'Hara G."/>
            <person name="Rui T."/>
            <person name="Howieson J."/>
            <person name="Reeve W."/>
            <person name="Woyke T."/>
        </authorList>
    </citation>
    <scope>NUCLEOTIDE SEQUENCE [LARGE SCALE GENOMIC DNA]</scope>
    <source>
        <strain evidence="2 3">WSM2297</strain>
    </source>
</reference>
<name>J0C9Y2_RHILT</name>
<evidence type="ECO:0000256" key="1">
    <source>
        <dbReference type="SAM" id="MobiDB-lite"/>
    </source>
</evidence>